<proteinExistence type="predicted"/>
<organism evidence="1 2">
    <name type="scientific">Spiromyces aspiralis</name>
    <dbReference type="NCBI Taxonomy" id="68401"/>
    <lineage>
        <taxon>Eukaryota</taxon>
        <taxon>Fungi</taxon>
        <taxon>Fungi incertae sedis</taxon>
        <taxon>Zoopagomycota</taxon>
        <taxon>Kickxellomycotina</taxon>
        <taxon>Kickxellomycetes</taxon>
        <taxon>Kickxellales</taxon>
        <taxon>Kickxellaceae</taxon>
        <taxon>Spiromyces</taxon>
    </lineage>
</organism>
<dbReference type="EMBL" id="JAMZIH010005317">
    <property type="protein sequence ID" value="KAJ1675417.1"/>
    <property type="molecule type" value="Genomic_DNA"/>
</dbReference>
<evidence type="ECO:0000313" key="2">
    <source>
        <dbReference type="Proteomes" id="UP001145114"/>
    </source>
</evidence>
<accession>A0ACC1HJK6</accession>
<name>A0ACC1HJK6_9FUNG</name>
<keyword evidence="2" id="KW-1185">Reference proteome</keyword>
<comment type="caution">
    <text evidence="1">The sequence shown here is derived from an EMBL/GenBank/DDBJ whole genome shotgun (WGS) entry which is preliminary data.</text>
</comment>
<gene>
    <name evidence="1" type="ORF">EV182_001312</name>
</gene>
<sequence length="108" mass="12328">MNKTVKVRVPKRVMHPVVKKASLNLAGYWHTPNFQVVLYLVRGGPGELQEILQHKNYLAHDENDVCKLGDIVRIEHCGKISKLKSFAVAEIIRKAQTHIDPDTGKEYR</sequence>
<reference evidence="1" key="1">
    <citation type="submission" date="2022-06" db="EMBL/GenBank/DDBJ databases">
        <title>Phylogenomic reconstructions and comparative analyses of Kickxellomycotina fungi.</title>
        <authorList>
            <person name="Reynolds N.K."/>
            <person name="Stajich J.E."/>
            <person name="Barry K."/>
            <person name="Grigoriev I.V."/>
            <person name="Crous P."/>
            <person name="Smith M.E."/>
        </authorList>
    </citation>
    <scope>NUCLEOTIDE SEQUENCE</scope>
    <source>
        <strain evidence="1">RSA 2271</strain>
    </source>
</reference>
<evidence type="ECO:0000313" key="1">
    <source>
        <dbReference type="EMBL" id="KAJ1675417.1"/>
    </source>
</evidence>
<protein>
    <submittedName>
        <fullName evidence="1">Uncharacterized protein</fullName>
    </submittedName>
</protein>
<dbReference type="Proteomes" id="UP001145114">
    <property type="component" value="Unassembled WGS sequence"/>
</dbReference>